<proteinExistence type="predicted"/>
<feature type="coiled-coil region" evidence="3">
    <location>
        <begin position="106"/>
        <end position="167"/>
    </location>
</feature>
<dbReference type="PANTHER" id="PTHR15398">
    <property type="entry name" value="BROMODOMAIN-CONTAINING PROTEIN 8"/>
    <property type="match status" value="1"/>
</dbReference>
<dbReference type="PANTHER" id="PTHR15398:SF4">
    <property type="entry name" value="BROMODOMAIN-CONTAINING PROTEIN 8 ISOFORM X1"/>
    <property type="match status" value="1"/>
</dbReference>
<dbReference type="InterPro" id="IPR036427">
    <property type="entry name" value="Bromodomain-like_sf"/>
</dbReference>
<feature type="compositionally biased region" description="Low complexity" evidence="4">
    <location>
        <begin position="203"/>
        <end position="213"/>
    </location>
</feature>
<evidence type="ECO:0000256" key="1">
    <source>
        <dbReference type="ARBA" id="ARBA00023117"/>
    </source>
</evidence>
<feature type="region of interest" description="Disordered" evidence="4">
    <location>
        <begin position="203"/>
        <end position="251"/>
    </location>
</feature>
<dbReference type="AlphaFoldDB" id="A0A336MRW9"/>
<dbReference type="VEuPathDB" id="VectorBase:CSON000339"/>
<organism evidence="6">
    <name type="scientific">Culicoides sonorensis</name>
    <name type="common">Biting midge</name>
    <dbReference type="NCBI Taxonomy" id="179676"/>
    <lineage>
        <taxon>Eukaryota</taxon>
        <taxon>Metazoa</taxon>
        <taxon>Ecdysozoa</taxon>
        <taxon>Arthropoda</taxon>
        <taxon>Hexapoda</taxon>
        <taxon>Insecta</taxon>
        <taxon>Pterygota</taxon>
        <taxon>Neoptera</taxon>
        <taxon>Endopterygota</taxon>
        <taxon>Diptera</taxon>
        <taxon>Nematocera</taxon>
        <taxon>Chironomoidea</taxon>
        <taxon>Ceratopogonidae</taxon>
        <taxon>Ceratopogoninae</taxon>
        <taxon>Culicoides</taxon>
        <taxon>Monoculicoides</taxon>
    </lineage>
</organism>
<feature type="region of interest" description="Disordered" evidence="4">
    <location>
        <begin position="81"/>
        <end position="102"/>
    </location>
</feature>
<dbReference type="OMA" id="FGTRECE"/>
<feature type="compositionally biased region" description="Polar residues" evidence="4">
    <location>
        <begin position="711"/>
        <end position="726"/>
    </location>
</feature>
<dbReference type="InterPro" id="IPR001487">
    <property type="entry name" value="Bromodomain"/>
</dbReference>
<feature type="region of interest" description="Disordered" evidence="4">
    <location>
        <begin position="592"/>
        <end position="728"/>
    </location>
</feature>
<keyword evidence="3" id="KW-0175">Coiled coil</keyword>
<feature type="compositionally biased region" description="Polar residues" evidence="4">
    <location>
        <begin position="849"/>
        <end position="860"/>
    </location>
</feature>
<dbReference type="SMART" id="SM00297">
    <property type="entry name" value="BROMO"/>
    <property type="match status" value="1"/>
</dbReference>
<evidence type="ECO:0000256" key="3">
    <source>
        <dbReference type="SAM" id="Coils"/>
    </source>
</evidence>
<feature type="region of interest" description="Disordered" evidence="4">
    <location>
        <begin position="849"/>
        <end position="870"/>
    </location>
</feature>
<gene>
    <name evidence="6" type="primary">CSON000339</name>
</gene>
<dbReference type="Pfam" id="PF00439">
    <property type="entry name" value="Bromodomain"/>
    <property type="match status" value="1"/>
</dbReference>
<feature type="compositionally biased region" description="Polar residues" evidence="4">
    <location>
        <begin position="491"/>
        <end position="525"/>
    </location>
</feature>
<evidence type="ECO:0000313" key="6">
    <source>
        <dbReference type="EMBL" id="SSX28688.1"/>
    </source>
</evidence>
<feature type="region of interest" description="Disordered" evidence="4">
    <location>
        <begin position="482"/>
        <end position="573"/>
    </location>
</feature>
<name>A0A336MRW9_CULSO</name>
<feature type="region of interest" description="Disordered" evidence="4">
    <location>
        <begin position="446"/>
        <end position="470"/>
    </location>
</feature>
<reference evidence="6" key="1">
    <citation type="submission" date="2018-07" db="EMBL/GenBank/DDBJ databases">
        <authorList>
            <person name="Quirk P.G."/>
            <person name="Krulwich T.A."/>
        </authorList>
    </citation>
    <scope>NUCLEOTIDE SEQUENCE</scope>
</reference>
<dbReference type="Gene3D" id="1.20.920.10">
    <property type="entry name" value="Bromodomain-like"/>
    <property type="match status" value="1"/>
</dbReference>
<feature type="compositionally biased region" description="Basic residues" evidence="4">
    <location>
        <begin position="861"/>
        <end position="870"/>
    </location>
</feature>
<accession>A0A336MRW9</accession>
<evidence type="ECO:0000256" key="4">
    <source>
        <dbReference type="SAM" id="MobiDB-lite"/>
    </source>
</evidence>
<feature type="compositionally biased region" description="Basic and acidic residues" evidence="4">
    <location>
        <begin position="623"/>
        <end position="636"/>
    </location>
</feature>
<feature type="coiled-coil region" evidence="3">
    <location>
        <begin position="384"/>
        <end position="418"/>
    </location>
</feature>
<feature type="compositionally biased region" description="Low complexity" evidence="4">
    <location>
        <begin position="230"/>
        <end position="251"/>
    </location>
</feature>
<evidence type="ECO:0000259" key="5">
    <source>
        <dbReference type="PROSITE" id="PS50014"/>
    </source>
</evidence>
<sequence length="870" mass="98133">MAATPTSIQERLQLKRVPLDDWSIREKLGLASAVLCSGDQNWMSVSRALKSFGDTTRPADWFSQKSCAAQYGKLLENVETPKRKKRTLSERDSSTPVETPGESIVRKLTQERITELQKIMLEEQQEFQKLRDEIVLLQSTHVTEAQIREMAAQIEEEKRQQEIEKANHAEWLRKREQRKIEIERAWRPGLIYKNAALLKQQQVAAQQQQQQQQKSTNEQESMDTDDQDGSRSSSGQSPLLTSLLKSPSTTPNLSLLQQSTVQTVATPSITMSESFVQSSTTSSLTPVSASQSAPTLSMLLDGGKSSGNIASKTIQHMDTQSIQLQDTSHDESIDIFPEQIPSVESTDMNDAKDDEQLMEVFKGLIPDNIEELADILTENNALLNPELLEEEEILEEVMNQEEAQQQEAELQLQEQDINKMDTFDQLKHETMLEERSKREAAALKALVEESSSTSITNVSPDDSNQEDDLPLKVLQKDIQEANKAKQAQEQTFQNQEISTSEETSTIKLSNSSEVINIDDNSTTELLPSKTEEPETTDLDDTLDKSDIEIINSGTVENVEDTNESTSKTEPEVQMDLEFEDKPLPKTIPIIKTEVEDSSVDEPLISNLKSSEVKPGSDEEEIFEDAKETITPEKKPSIADTDEESANDVSVKDEGKTRSRRENTRKRQEQDTPTKFDERNRPATKQESERSDSPLVLDEDSDNAPRTRRRYSSTPVSDSTVPGSPASQLDDKEVKAWRKLILLAYGRISSHKNASVFSYLNNKDTQEKKYKDIILRHMELATIKKNIESGVIKTTAEFQRDIMLMCTNIMFVTPPESQINQQAREMMAESISIIRVTMEGWKEKEAFEKNSNVSISSTTNKRGSRKSLRGT</sequence>
<feature type="compositionally biased region" description="Basic and acidic residues" evidence="4">
    <location>
        <begin position="649"/>
        <end position="691"/>
    </location>
</feature>
<dbReference type="EMBL" id="UFQT01001061">
    <property type="protein sequence ID" value="SSX28688.1"/>
    <property type="molecule type" value="Genomic_DNA"/>
</dbReference>
<dbReference type="PROSITE" id="PS50014">
    <property type="entry name" value="BROMODOMAIN_2"/>
    <property type="match status" value="1"/>
</dbReference>
<dbReference type="SUPFAM" id="SSF47370">
    <property type="entry name" value="Bromodomain"/>
    <property type="match status" value="1"/>
</dbReference>
<evidence type="ECO:0000256" key="2">
    <source>
        <dbReference type="PROSITE-ProRule" id="PRU00035"/>
    </source>
</evidence>
<feature type="compositionally biased region" description="Polar residues" evidence="4">
    <location>
        <begin position="449"/>
        <end position="462"/>
    </location>
</feature>
<keyword evidence="1 2" id="KW-0103">Bromodomain</keyword>
<dbReference type="GO" id="GO:0035267">
    <property type="term" value="C:NuA4 histone acetyltransferase complex"/>
    <property type="evidence" value="ECO:0007669"/>
    <property type="project" value="TreeGrafter"/>
</dbReference>
<feature type="domain" description="Bromo" evidence="5">
    <location>
        <begin position="748"/>
        <end position="819"/>
    </location>
</feature>
<protein>
    <submittedName>
        <fullName evidence="6">CSON000339 protein</fullName>
    </submittedName>
</protein>